<feature type="non-terminal residue" evidence="2">
    <location>
        <position position="147"/>
    </location>
</feature>
<dbReference type="GO" id="GO:0005506">
    <property type="term" value="F:iron ion binding"/>
    <property type="evidence" value="ECO:0007669"/>
    <property type="project" value="InterPro"/>
</dbReference>
<protein>
    <submittedName>
        <fullName evidence="2">Ring-hydroxylating dioxygenase</fullName>
    </submittedName>
</protein>
<dbReference type="Gene3D" id="3.90.380.10">
    <property type="entry name" value="Naphthalene 1,2-dioxygenase Alpha Subunit, Chain A, domain 1"/>
    <property type="match status" value="1"/>
</dbReference>
<keyword evidence="2" id="KW-0223">Dioxygenase</keyword>
<dbReference type="Pfam" id="PF00848">
    <property type="entry name" value="Ring_hydroxyl_A"/>
    <property type="match status" value="1"/>
</dbReference>
<proteinExistence type="predicted"/>
<evidence type="ECO:0000259" key="1">
    <source>
        <dbReference type="Pfam" id="PF00848"/>
    </source>
</evidence>
<dbReference type="EMBL" id="AB372891">
    <property type="protein sequence ID" value="BAG30849.1"/>
    <property type="molecule type" value="Genomic_DNA"/>
</dbReference>
<feature type="non-terminal residue" evidence="2">
    <location>
        <position position="1"/>
    </location>
</feature>
<feature type="domain" description="Aromatic-ring-hydroxylating dioxygenase alpha subunit C-terminal" evidence="1">
    <location>
        <begin position="2"/>
        <end position="128"/>
    </location>
</feature>
<dbReference type="SUPFAM" id="SSF55961">
    <property type="entry name" value="Bet v1-like"/>
    <property type="match status" value="1"/>
</dbReference>
<dbReference type="AlphaFoldDB" id="B2DDB7"/>
<dbReference type="GO" id="GO:0051537">
    <property type="term" value="F:2 iron, 2 sulfur cluster binding"/>
    <property type="evidence" value="ECO:0007669"/>
    <property type="project" value="InterPro"/>
</dbReference>
<dbReference type="InterPro" id="IPR015879">
    <property type="entry name" value="Ring_hydroxy_dOase_asu_C_dom"/>
</dbReference>
<reference evidence="2" key="1">
    <citation type="submission" date="2007-12" db="EMBL/GenBank/DDBJ databases">
        <title>Diversity of ring-hydroxylating dioxygenase genes in coniferous forest soil.</title>
        <authorList>
            <person name="Kawaura K."/>
            <person name="Otsuka S."/>
            <person name="Nishiyama M."/>
            <person name="Senoo K."/>
        </authorList>
    </citation>
    <scope>NUCLEOTIDE SEQUENCE</scope>
</reference>
<sequence>TENVWDSYHVDFTHISSFMSQPDFNTRSVMKTYWSVMMGEHGHGQLLAVQDDELKRLGTPGVHDQHEVWAARYEDSKKQPKAQMKTDHGIVFPNLWVGGSRLALRVPRGPLATEIWWYTLLDPAIGEEKYHAAIIGLLHGQGPAGMA</sequence>
<name>B2DDB7_9ZZZZ</name>
<dbReference type="GO" id="GO:0051213">
    <property type="term" value="F:dioxygenase activity"/>
    <property type="evidence" value="ECO:0007669"/>
    <property type="project" value="UniProtKB-KW"/>
</dbReference>
<accession>B2DDB7</accession>
<evidence type="ECO:0000313" key="2">
    <source>
        <dbReference type="EMBL" id="BAG30849.1"/>
    </source>
</evidence>
<keyword evidence="2" id="KW-0560">Oxidoreductase</keyword>
<organism evidence="2">
    <name type="scientific">uncultured organism</name>
    <dbReference type="NCBI Taxonomy" id="155900"/>
    <lineage>
        <taxon>unclassified sequences</taxon>
        <taxon>environmental samples</taxon>
    </lineage>
</organism>